<gene>
    <name evidence="2" type="ORF">AFE02nite_18410</name>
</gene>
<keyword evidence="3" id="KW-1185">Reference proteome</keyword>
<dbReference type="NCBIfam" id="NF041390">
    <property type="entry name" value="TadE_Rv3655c"/>
    <property type="match status" value="1"/>
</dbReference>
<keyword evidence="1" id="KW-0472">Membrane</keyword>
<evidence type="ECO:0000256" key="1">
    <source>
        <dbReference type="SAM" id="Phobius"/>
    </source>
</evidence>
<keyword evidence="1" id="KW-0812">Transmembrane</keyword>
<proteinExistence type="predicted"/>
<organism evidence="2 3">
    <name type="scientific">Actinotalea fermentans</name>
    <dbReference type="NCBI Taxonomy" id="43671"/>
    <lineage>
        <taxon>Bacteria</taxon>
        <taxon>Bacillati</taxon>
        <taxon>Actinomycetota</taxon>
        <taxon>Actinomycetes</taxon>
        <taxon>Micrococcales</taxon>
        <taxon>Cellulomonadaceae</taxon>
        <taxon>Actinotalea</taxon>
    </lineage>
</organism>
<keyword evidence="1" id="KW-1133">Transmembrane helix</keyword>
<evidence type="ECO:0000313" key="3">
    <source>
        <dbReference type="Proteomes" id="UP000321484"/>
    </source>
</evidence>
<evidence type="ECO:0000313" key="2">
    <source>
        <dbReference type="EMBL" id="GEN80107.1"/>
    </source>
</evidence>
<name>A0A511YY41_9CELL</name>
<dbReference type="EMBL" id="BJYK01000005">
    <property type="protein sequence ID" value="GEN80107.1"/>
    <property type="molecule type" value="Genomic_DNA"/>
</dbReference>
<protein>
    <submittedName>
        <fullName evidence="2">Uncharacterized protein</fullName>
    </submittedName>
</protein>
<dbReference type="RefSeq" id="WP_261765561.1">
    <property type="nucleotide sequence ID" value="NZ_BJYK01000005.1"/>
</dbReference>
<comment type="caution">
    <text evidence="2">The sequence shown here is derived from an EMBL/GenBank/DDBJ whole genome shotgun (WGS) entry which is preliminary data.</text>
</comment>
<feature type="transmembrane region" description="Helical" evidence="1">
    <location>
        <begin position="26"/>
        <end position="49"/>
    </location>
</feature>
<reference evidence="2 3" key="1">
    <citation type="submission" date="2019-07" db="EMBL/GenBank/DDBJ databases">
        <title>Whole genome shotgun sequence of Actinotalea fermentans NBRC 105374.</title>
        <authorList>
            <person name="Hosoyama A."/>
            <person name="Uohara A."/>
            <person name="Ohji S."/>
            <person name="Ichikawa N."/>
        </authorList>
    </citation>
    <scope>NUCLEOTIDE SEQUENCE [LARGE SCALE GENOMIC DNA]</scope>
    <source>
        <strain evidence="2 3">NBRC 105374</strain>
    </source>
</reference>
<dbReference type="InterPro" id="IPR049790">
    <property type="entry name" value="Rv3655c/TadE"/>
</dbReference>
<dbReference type="AlphaFoldDB" id="A0A511YY41"/>
<dbReference type="Proteomes" id="UP000321484">
    <property type="component" value="Unassembled WGS sequence"/>
</dbReference>
<accession>A0A511YY41</accession>
<sequence length="125" mass="12559">MTAWSGAAVDRRGRLRGDDGTVTAELALGLVAVTLVLAALLVTTAAASARMRCLDAARTAARVAALGVADGEVVAAAQRVVPGARVTLVRDPPWMEVTVTTDVGGAWFTGGSLAASGSATAWAEP</sequence>